<organism evidence="2 3">
    <name type="scientific">Tuber magnatum</name>
    <name type="common">white Piedmont truffle</name>
    <dbReference type="NCBI Taxonomy" id="42249"/>
    <lineage>
        <taxon>Eukaryota</taxon>
        <taxon>Fungi</taxon>
        <taxon>Dikarya</taxon>
        <taxon>Ascomycota</taxon>
        <taxon>Pezizomycotina</taxon>
        <taxon>Pezizomycetes</taxon>
        <taxon>Pezizales</taxon>
        <taxon>Tuberaceae</taxon>
        <taxon>Tuber</taxon>
    </lineage>
</organism>
<dbReference type="AlphaFoldDB" id="A0A317SCJ9"/>
<keyword evidence="3" id="KW-1185">Reference proteome</keyword>
<feature type="compositionally biased region" description="Gly residues" evidence="1">
    <location>
        <begin position="10"/>
        <end position="20"/>
    </location>
</feature>
<gene>
    <name evidence="2" type="ORF">C7212DRAFT_348021</name>
</gene>
<dbReference type="EMBL" id="PYWC01000113">
    <property type="protein sequence ID" value="PWW72233.1"/>
    <property type="molecule type" value="Genomic_DNA"/>
</dbReference>
<evidence type="ECO:0000256" key="1">
    <source>
        <dbReference type="SAM" id="MobiDB-lite"/>
    </source>
</evidence>
<evidence type="ECO:0000313" key="2">
    <source>
        <dbReference type="EMBL" id="PWW72233.1"/>
    </source>
</evidence>
<accession>A0A317SCJ9</accession>
<sequence length="163" mass="17296">MPAVHLAGSRGQGMSRGGITGNAIPKTHNSPSNNHMSNIVSGNFSLQNPTSKNDKKPEPYRITLAKFVGSPERRHGSEEASNPVNFSEGVDSSWEGLSNVYLKLPSPMGMEQVIGIGLSAAGIAVKQIALAVINTKSSWLTSQNPVHEEIQVLYGYPSLGVDG</sequence>
<protein>
    <submittedName>
        <fullName evidence="2">Uncharacterized protein</fullName>
    </submittedName>
</protein>
<proteinExistence type="predicted"/>
<dbReference type="Proteomes" id="UP000246991">
    <property type="component" value="Unassembled WGS sequence"/>
</dbReference>
<feature type="region of interest" description="Disordered" evidence="1">
    <location>
        <begin position="1"/>
        <end position="23"/>
    </location>
</feature>
<name>A0A317SCJ9_9PEZI</name>
<reference evidence="2 3" key="1">
    <citation type="submission" date="2018-03" db="EMBL/GenBank/DDBJ databases">
        <title>Genomes of Pezizomycetes fungi and the evolution of truffles.</title>
        <authorList>
            <person name="Murat C."/>
            <person name="Payen T."/>
            <person name="Noel B."/>
            <person name="Kuo A."/>
            <person name="Martin F.M."/>
        </authorList>
    </citation>
    <scope>NUCLEOTIDE SEQUENCE [LARGE SCALE GENOMIC DNA]</scope>
    <source>
        <strain evidence="2">091103-1</strain>
    </source>
</reference>
<evidence type="ECO:0000313" key="3">
    <source>
        <dbReference type="Proteomes" id="UP000246991"/>
    </source>
</evidence>
<comment type="caution">
    <text evidence="2">The sequence shown here is derived from an EMBL/GenBank/DDBJ whole genome shotgun (WGS) entry which is preliminary data.</text>
</comment>